<evidence type="ECO:0000256" key="4">
    <source>
        <dbReference type="ARBA" id="ARBA00023136"/>
    </source>
</evidence>
<name>H2ZJU2_CIOSA</name>
<dbReference type="GO" id="GO:0016020">
    <property type="term" value="C:membrane"/>
    <property type="evidence" value="ECO:0007669"/>
    <property type="project" value="UniProtKB-SubCell"/>
</dbReference>
<dbReference type="GeneTree" id="ENSGT00940000170878"/>
<keyword evidence="8" id="KW-1185">Reference proteome</keyword>
<evidence type="ECO:0000256" key="2">
    <source>
        <dbReference type="ARBA" id="ARBA00022692"/>
    </source>
</evidence>
<evidence type="ECO:0000259" key="6">
    <source>
        <dbReference type="Pfam" id="PF00892"/>
    </source>
</evidence>
<evidence type="ECO:0000313" key="7">
    <source>
        <dbReference type="Ensembl" id="ENSCSAVP00000017858.1"/>
    </source>
</evidence>
<dbReference type="PANTHER" id="PTHR22911:SF6">
    <property type="entry name" value="SOLUTE CARRIER FAMILY 35 MEMBER G1"/>
    <property type="match status" value="1"/>
</dbReference>
<dbReference type="InterPro" id="IPR000620">
    <property type="entry name" value="EamA_dom"/>
</dbReference>
<dbReference type="Pfam" id="PF00892">
    <property type="entry name" value="EamA"/>
    <property type="match status" value="1"/>
</dbReference>
<keyword evidence="3 5" id="KW-1133">Transmembrane helix</keyword>
<dbReference type="eggNOG" id="KOG4510">
    <property type="taxonomic scope" value="Eukaryota"/>
</dbReference>
<dbReference type="SUPFAM" id="SSF103481">
    <property type="entry name" value="Multidrug resistance efflux transporter EmrE"/>
    <property type="match status" value="1"/>
</dbReference>
<dbReference type="InParanoid" id="H2ZJU2"/>
<reference evidence="8" key="1">
    <citation type="submission" date="2003-08" db="EMBL/GenBank/DDBJ databases">
        <authorList>
            <person name="Birren B."/>
            <person name="Nusbaum C."/>
            <person name="Abebe A."/>
            <person name="Abouelleil A."/>
            <person name="Adekoya E."/>
            <person name="Ait-zahra M."/>
            <person name="Allen N."/>
            <person name="Allen T."/>
            <person name="An P."/>
            <person name="Anderson M."/>
            <person name="Anderson S."/>
            <person name="Arachchi H."/>
            <person name="Armbruster J."/>
            <person name="Bachantsang P."/>
            <person name="Baldwin J."/>
            <person name="Barry A."/>
            <person name="Bayul T."/>
            <person name="Blitshsteyn B."/>
            <person name="Bloom T."/>
            <person name="Blye J."/>
            <person name="Boguslavskiy L."/>
            <person name="Borowsky M."/>
            <person name="Boukhgalter B."/>
            <person name="Brunache A."/>
            <person name="Butler J."/>
            <person name="Calixte N."/>
            <person name="Calvo S."/>
            <person name="Camarata J."/>
            <person name="Campo K."/>
            <person name="Chang J."/>
            <person name="Cheshatsang Y."/>
            <person name="Citroen M."/>
            <person name="Collymore A."/>
            <person name="Considine T."/>
            <person name="Cook A."/>
            <person name="Cooke P."/>
            <person name="Corum B."/>
            <person name="Cuomo C."/>
            <person name="David R."/>
            <person name="Dawoe T."/>
            <person name="Degray S."/>
            <person name="Dodge S."/>
            <person name="Dooley K."/>
            <person name="Dorje P."/>
            <person name="Dorjee K."/>
            <person name="Dorris L."/>
            <person name="Duffey N."/>
            <person name="Dupes A."/>
            <person name="Elkins T."/>
            <person name="Engels R."/>
            <person name="Erickson J."/>
            <person name="Farina A."/>
            <person name="Faro S."/>
            <person name="Ferreira P."/>
            <person name="Fischer H."/>
            <person name="Fitzgerald M."/>
            <person name="Foley K."/>
            <person name="Gage D."/>
            <person name="Galagan J."/>
            <person name="Gearin G."/>
            <person name="Gnerre S."/>
            <person name="Gnirke A."/>
            <person name="Goyette A."/>
            <person name="Graham J."/>
            <person name="Grandbois E."/>
            <person name="Gyaltsen K."/>
            <person name="Hafez N."/>
            <person name="Hagopian D."/>
            <person name="Hagos B."/>
            <person name="Hall J."/>
            <person name="Hatcher B."/>
            <person name="Heller A."/>
            <person name="Higgins H."/>
            <person name="Honan T."/>
            <person name="Horn A."/>
            <person name="Houde N."/>
            <person name="Hughes L."/>
            <person name="Hulme W."/>
            <person name="Husby E."/>
            <person name="Iliev I."/>
            <person name="Jaffe D."/>
            <person name="Jones C."/>
            <person name="Kamal M."/>
            <person name="Kamat A."/>
            <person name="Kamvysselis M."/>
            <person name="Karlsson E."/>
            <person name="Kells C."/>
            <person name="Kieu A."/>
            <person name="Kisner P."/>
            <person name="Kodira C."/>
            <person name="Kulbokas E."/>
            <person name="Labutti K."/>
            <person name="Lama D."/>
            <person name="Landers T."/>
            <person name="Leger J."/>
            <person name="Levine S."/>
            <person name="Lewis D."/>
            <person name="Lewis T."/>
            <person name="Lindblad-toh K."/>
            <person name="Liu X."/>
            <person name="Lokyitsang T."/>
            <person name="Lokyitsang Y."/>
            <person name="Lucien O."/>
            <person name="Lui A."/>
            <person name="Ma L.J."/>
            <person name="Mabbitt R."/>
            <person name="Macdonald J."/>
            <person name="Maclean C."/>
            <person name="Major J."/>
            <person name="Manning J."/>
            <person name="Marabella R."/>
            <person name="Maru K."/>
            <person name="Matthews C."/>
            <person name="Mauceli E."/>
            <person name="Mccarthy M."/>
            <person name="Mcdonough S."/>
            <person name="Mcghee T."/>
            <person name="Meldrim J."/>
            <person name="Meneus L."/>
            <person name="Mesirov J."/>
            <person name="Mihalev A."/>
            <person name="Mihova T."/>
            <person name="Mikkelsen T."/>
            <person name="Mlenga V."/>
            <person name="Moru K."/>
            <person name="Mozes J."/>
            <person name="Mulrain L."/>
            <person name="Munson G."/>
            <person name="Naylor J."/>
            <person name="Newes C."/>
            <person name="Nguyen C."/>
            <person name="Nguyen N."/>
            <person name="Nguyen T."/>
            <person name="Nicol R."/>
            <person name="Nielsen C."/>
            <person name="Nizzari M."/>
            <person name="Norbu C."/>
            <person name="Norbu N."/>
            <person name="O'donnell P."/>
            <person name="Okoawo O."/>
            <person name="O'leary S."/>
            <person name="Omotosho B."/>
            <person name="O'neill K."/>
            <person name="Osman S."/>
            <person name="Parker S."/>
            <person name="Perrin D."/>
            <person name="Phunkhang P."/>
            <person name="Piqani B."/>
            <person name="Purcell S."/>
            <person name="Rachupka T."/>
            <person name="Ramasamy U."/>
            <person name="Rameau R."/>
            <person name="Ray V."/>
            <person name="Raymond C."/>
            <person name="Retta R."/>
            <person name="Richardson S."/>
            <person name="Rise C."/>
            <person name="Rodriguez J."/>
            <person name="Rogers J."/>
            <person name="Rogov P."/>
            <person name="Rutman M."/>
            <person name="Schupbach R."/>
            <person name="Seaman C."/>
            <person name="Settipalli S."/>
            <person name="Sharpe T."/>
            <person name="Sheridan J."/>
            <person name="Sherpa N."/>
            <person name="Shi J."/>
            <person name="Smirnov S."/>
            <person name="Smith C."/>
            <person name="Sougnez C."/>
            <person name="Spencer B."/>
            <person name="Stalker J."/>
            <person name="Stange-thomann N."/>
            <person name="Stavropoulos S."/>
            <person name="Stetson K."/>
            <person name="Stone C."/>
            <person name="Stone S."/>
            <person name="Stubbs M."/>
            <person name="Talamas J."/>
            <person name="Tchuinga P."/>
            <person name="Tenzing P."/>
            <person name="Tesfaye S."/>
            <person name="Theodore J."/>
            <person name="Thoulutsang Y."/>
            <person name="Topham K."/>
            <person name="Towey S."/>
            <person name="Tsamla T."/>
            <person name="Tsomo N."/>
            <person name="Vallee D."/>
            <person name="Vassiliev H."/>
            <person name="Venkataraman V."/>
            <person name="Vinson J."/>
            <person name="Vo A."/>
            <person name="Wade C."/>
            <person name="Wang S."/>
            <person name="Wangchuk T."/>
            <person name="Wangdi T."/>
            <person name="Whittaker C."/>
            <person name="Wilkinson J."/>
            <person name="Wu Y."/>
            <person name="Wyman D."/>
            <person name="Yadav S."/>
            <person name="Yang S."/>
            <person name="Yang X."/>
            <person name="Yeager S."/>
            <person name="Yee E."/>
            <person name="Young G."/>
            <person name="Zainoun J."/>
            <person name="Zembeck L."/>
            <person name="Zimmer A."/>
            <person name="Zody M."/>
            <person name="Lander E."/>
        </authorList>
    </citation>
    <scope>NUCLEOTIDE SEQUENCE [LARGE SCALE GENOMIC DNA]</scope>
</reference>
<organism evidence="7 8">
    <name type="scientific">Ciona savignyi</name>
    <name type="common">Pacific transparent sea squirt</name>
    <dbReference type="NCBI Taxonomy" id="51511"/>
    <lineage>
        <taxon>Eukaryota</taxon>
        <taxon>Metazoa</taxon>
        <taxon>Chordata</taxon>
        <taxon>Tunicata</taxon>
        <taxon>Ascidiacea</taxon>
        <taxon>Phlebobranchia</taxon>
        <taxon>Cionidae</taxon>
        <taxon>Ciona</taxon>
    </lineage>
</organism>
<dbReference type="InterPro" id="IPR037185">
    <property type="entry name" value="EmrE-like"/>
</dbReference>
<accession>H2ZJU2</accession>
<sequence length="145" mass="16070">GLSAAFSSGVSCVISRKLGKQTHASLNVFYYSLIGTFACLIFAATVEKFKLPCYSELLFLFLTAVFGFSTQIFMTIGLQYETAGMYTMLKTFQIILGFIFQIIVLHNPTTMLSLVGAFLIFASIVGIAIREFYKEYANKGCCKDL</sequence>
<feature type="transmembrane region" description="Helical" evidence="5">
    <location>
        <begin position="85"/>
        <end position="105"/>
    </location>
</feature>
<dbReference type="Ensembl" id="ENSCSAVT00000018052.1">
    <property type="protein sequence ID" value="ENSCSAVP00000017858.1"/>
    <property type="gene ID" value="ENSCSAVG00000010513.1"/>
</dbReference>
<dbReference type="Proteomes" id="UP000007875">
    <property type="component" value="Unassembled WGS sequence"/>
</dbReference>
<feature type="domain" description="EamA" evidence="6">
    <location>
        <begin position="2"/>
        <end position="127"/>
    </location>
</feature>
<feature type="transmembrane region" description="Helical" evidence="5">
    <location>
        <begin position="58"/>
        <end position="78"/>
    </location>
</feature>
<keyword evidence="2 5" id="KW-0812">Transmembrane</keyword>
<protein>
    <recommendedName>
        <fullName evidence="6">EamA domain-containing protein</fullName>
    </recommendedName>
</protein>
<dbReference type="HOGENOM" id="CLU_1791192_0_0_1"/>
<feature type="transmembrane region" description="Helical" evidence="5">
    <location>
        <begin position="28"/>
        <end position="46"/>
    </location>
</feature>
<keyword evidence="4 5" id="KW-0472">Membrane</keyword>
<comment type="subcellular location">
    <subcellularLocation>
        <location evidence="1">Membrane</location>
        <topology evidence="1">Multi-pass membrane protein</topology>
    </subcellularLocation>
</comment>
<dbReference type="AlphaFoldDB" id="H2ZJU2"/>
<evidence type="ECO:0000313" key="8">
    <source>
        <dbReference type="Proteomes" id="UP000007875"/>
    </source>
</evidence>
<proteinExistence type="predicted"/>
<evidence type="ECO:0000256" key="5">
    <source>
        <dbReference type="SAM" id="Phobius"/>
    </source>
</evidence>
<evidence type="ECO:0000256" key="3">
    <source>
        <dbReference type="ARBA" id="ARBA00022989"/>
    </source>
</evidence>
<dbReference type="PANTHER" id="PTHR22911">
    <property type="entry name" value="ACYL-MALONYL CONDENSING ENZYME-RELATED"/>
    <property type="match status" value="1"/>
</dbReference>
<reference evidence="7" key="2">
    <citation type="submission" date="2025-08" db="UniProtKB">
        <authorList>
            <consortium name="Ensembl"/>
        </authorList>
    </citation>
    <scope>IDENTIFICATION</scope>
</reference>
<reference evidence="7" key="3">
    <citation type="submission" date="2025-09" db="UniProtKB">
        <authorList>
            <consortium name="Ensembl"/>
        </authorList>
    </citation>
    <scope>IDENTIFICATION</scope>
</reference>
<feature type="transmembrane region" description="Helical" evidence="5">
    <location>
        <begin position="111"/>
        <end position="129"/>
    </location>
</feature>
<evidence type="ECO:0000256" key="1">
    <source>
        <dbReference type="ARBA" id="ARBA00004141"/>
    </source>
</evidence>